<proteinExistence type="predicted"/>
<name>A0ABX2LR59_9BURK</name>
<gene>
    <name evidence="1" type="ORF">HNO84_00790</name>
</gene>
<reference evidence="1 2" key="1">
    <citation type="journal article" date="2020" name="Front. Plant Sci.">
        <title>Isolation of Rhizosphere Bacteria That Improve Quality and Water Stress Tolerance in Greenhouse Ornamentals.</title>
        <authorList>
            <person name="Nordstedt N.P."/>
            <person name="Jones M.L."/>
        </authorList>
    </citation>
    <scope>NUCLEOTIDE SEQUENCE [LARGE SCALE GENOMIC DNA]</scope>
    <source>
        <strain evidence="1 2">C6C2</strain>
    </source>
</reference>
<dbReference type="RefSeq" id="WP_148664502.1">
    <property type="nucleotide sequence ID" value="NZ_CP018845.1"/>
</dbReference>
<keyword evidence="2" id="KW-1185">Reference proteome</keyword>
<dbReference type="EMBL" id="JABFMT010000001">
    <property type="protein sequence ID" value="NUU00119.1"/>
    <property type="molecule type" value="Genomic_DNA"/>
</dbReference>
<organism evidence="1 2">
    <name type="scientific">Herbaspirillum robiniae</name>
    <dbReference type="NCBI Taxonomy" id="2014887"/>
    <lineage>
        <taxon>Bacteria</taxon>
        <taxon>Pseudomonadati</taxon>
        <taxon>Pseudomonadota</taxon>
        <taxon>Betaproteobacteria</taxon>
        <taxon>Burkholderiales</taxon>
        <taxon>Oxalobacteraceae</taxon>
        <taxon>Herbaspirillum</taxon>
    </lineage>
</organism>
<accession>A0ABX2LR59</accession>
<comment type="caution">
    <text evidence="1">The sequence shown here is derived from an EMBL/GenBank/DDBJ whole genome shotgun (WGS) entry which is preliminary data.</text>
</comment>
<sequence>MGKACLRQVTFIMQDDVMAVKKFRTFVLKDVGSRFCGTAGLRLAPVFHDENFSFRIVKNESAQHQNHISFPGFSFRIAKI</sequence>
<evidence type="ECO:0000313" key="2">
    <source>
        <dbReference type="Proteomes" id="UP000536746"/>
    </source>
</evidence>
<evidence type="ECO:0000313" key="1">
    <source>
        <dbReference type="EMBL" id="NUU00119.1"/>
    </source>
</evidence>
<protein>
    <submittedName>
        <fullName evidence="1">Uncharacterized protein</fullName>
    </submittedName>
</protein>
<dbReference type="Proteomes" id="UP000536746">
    <property type="component" value="Unassembled WGS sequence"/>
</dbReference>